<evidence type="ECO:0000256" key="7">
    <source>
        <dbReference type="SAM" id="SignalP"/>
    </source>
</evidence>
<comment type="cofactor">
    <cofactor evidence="1">
        <name>Ca(2+)</name>
        <dbReference type="ChEBI" id="CHEBI:29108"/>
    </cofactor>
</comment>
<dbReference type="GO" id="GO:0046872">
    <property type="term" value="F:metal ion binding"/>
    <property type="evidence" value="ECO:0007669"/>
    <property type="project" value="UniProtKB-KW"/>
</dbReference>
<evidence type="ECO:0000256" key="4">
    <source>
        <dbReference type="ARBA" id="ARBA00022729"/>
    </source>
</evidence>
<dbReference type="Proteomes" id="UP000546464">
    <property type="component" value="Unassembled WGS sequence"/>
</dbReference>
<feature type="chain" id="PRO_5032829356" evidence="7">
    <location>
        <begin position="26"/>
        <end position="484"/>
    </location>
</feature>
<feature type="domain" description="Sulfatase N-terminal" evidence="8">
    <location>
        <begin position="33"/>
        <end position="367"/>
    </location>
</feature>
<keyword evidence="4 7" id="KW-0732">Signal</keyword>
<dbReference type="AlphaFoldDB" id="A0A842HG36"/>
<dbReference type="SUPFAM" id="SSF53649">
    <property type="entry name" value="Alkaline phosphatase-like"/>
    <property type="match status" value="1"/>
</dbReference>
<dbReference type="Pfam" id="PF00884">
    <property type="entry name" value="Sulfatase"/>
    <property type="match status" value="1"/>
</dbReference>
<dbReference type="CDD" id="cd16144">
    <property type="entry name" value="ARS_like"/>
    <property type="match status" value="1"/>
</dbReference>
<feature type="signal peptide" evidence="7">
    <location>
        <begin position="1"/>
        <end position="25"/>
    </location>
</feature>
<dbReference type="RefSeq" id="WP_185676196.1">
    <property type="nucleotide sequence ID" value="NZ_JACHVB010000035.1"/>
</dbReference>
<dbReference type="EMBL" id="JACHVB010000035">
    <property type="protein sequence ID" value="MBC2595239.1"/>
    <property type="molecule type" value="Genomic_DNA"/>
</dbReference>
<accession>A0A842HG36</accession>
<comment type="similarity">
    <text evidence="2">Belongs to the sulfatase family.</text>
</comment>
<evidence type="ECO:0000256" key="2">
    <source>
        <dbReference type="ARBA" id="ARBA00008779"/>
    </source>
</evidence>
<keyword evidence="6" id="KW-0106">Calcium</keyword>
<protein>
    <submittedName>
        <fullName evidence="9">Sulfatase</fullName>
    </submittedName>
</protein>
<sequence length="484" mass="54092">MKSASLFCRHALAAFSLFAAGSLFASDEHTTPRNIVFILVDDLGYADINTYGGSFAETPNLNRLASQSMRFTQAYAPAPICSASRASILTGQTPARLGFEFVVQARTATHPENTPLVEPPYPRNLPLDSYTMGEAFSEAGFVTGYFGKWHLSEHKIPENPQYLGYGPTHGPAAHHFQETDEDRGSHPYGYSKTQKRTEAYGDFADGTYEPDSLTDKALDFMARHRNERFFLFLGQYYVHTPVSTRCEWLFEKYRQKAEQLGLPYDKEAIKYAAFIDTMDHLIGRVMNELDALGLADDTMLVFTVDNGGMPLYADNGHLRGSKWTLYEGGLRVPLMVRWPGHIPADSVSEEVITGTDLFATFCDAAGIATPDSACDGRSFFPLLEDNAAPLPERAALIWHFPFYHPQHVGTRPCSAIRKGDMKLVYFYEDDSVELYNLKDNPGESRNLASSNRKLATAMTDELMQTLREQDARFPVKRTSASTVQ</sequence>
<dbReference type="InterPro" id="IPR017850">
    <property type="entry name" value="Alkaline_phosphatase_core_sf"/>
</dbReference>
<reference evidence="9 10" key="1">
    <citation type="submission" date="2020-07" db="EMBL/GenBank/DDBJ databases">
        <authorList>
            <person name="Feng X."/>
        </authorList>
    </citation>
    <scope>NUCLEOTIDE SEQUENCE [LARGE SCALE GENOMIC DNA]</scope>
    <source>
        <strain evidence="9 10">JCM31066</strain>
    </source>
</reference>
<keyword evidence="10" id="KW-1185">Reference proteome</keyword>
<keyword evidence="3" id="KW-0479">Metal-binding</keyword>
<organism evidence="9 10">
    <name type="scientific">Ruficoccus amylovorans</name>
    <dbReference type="NCBI Taxonomy" id="1804625"/>
    <lineage>
        <taxon>Bacteria</taxon>
        <taxon>Pseudomonadati</taxon>
        <taxon>Verrucomicrobiota</taxon>
        <taxon>Opitutia</taxon>
        <taxon>Puniceicoccales</taxon>
        <taxon>Cerasicoccaceae</taxon>
        <taxon>Ruficoccus</taxon>
    </lineage>
</organism>
<dbReference type="InterPro" id="IPR000917">
    <property type="entry name" value="Sulfatase_N"/>
</dbReference>
<evidence type="ECO:0000313" key="10">
    <source>
        <dbReference type="Proteomes" id="UP000546464"/>
    </source>
</evidence>
<comment type="caution">
    <text evidence="9">The sequence shown here is derived from an EMBL/GenBank/DDBJ whole genome shotgun (WGS) entry which is preliminary data.</text>
</comment>
<evidence type="ECO:0000259" key="8">
    <source>
        <dbReference type="Pfam" id="PF00884"/>
    </source>
</evidence>
<proteinExistence type="inferred from homology"/>
<dbReference type="PANTHER" id="PTHR42693">
    <property type="entry name" value="ARYLSULFATASE FAMILY MEMBER"/>
    <property type="match status" value="1"/>
</dbReference>
<gene>
    <name evidence="9" type="ORF">H5P28_13305</name>
</gene>
<evidence type="ECO:0000313" key="9">
    <source>
        <dbReference type="EMBL" id="MBC2595239.1"/>
    </source>
</evidence>
<evidence type="ECO:0000256" key="3">
    <source>
        <dbReference type="ARBA" id="ARBA00022723"/>
    </source>
</evidence>
<dbReference type="Gene3D" id="3.30.1120.10">
    <property type="match status" value="1"/>
</dbReference>
<dbReference type="PANTHER" id="PTHR42693:SF42">
    <property type="entry name" value="ARYLSULFATASE G"/>
    <property type="match status" value="1"/>
</dbReference>
<evidence type="ECO:0000256" key="6">
    <source>
        <dbReference type="ARBA" id="ARBA00022837"/>
    </source>
</evidence>
<name>A0A842HG36_9BACT</name>
<dbReference type="GO" id="GO:0004065">
    <property type="term" value="F:arylsulfatase activity"/>
    <property type="evidence" value="ECO:0007669"/>
    <property type="project" value="TreeGrafter"/>
</dbReference>
<dbReference type="Gene3D" id="3.40.720.10">
    <property type="entry name" value="Alkaline Phosphatase, subunit A"/>
    <property type="match status" value="1"/>
</dbReference>
<evidence type="ECO:0000256" key="1">
    <source>
        <dbReference type="ARBA" id="ARBA00001913"/>
    </source>
</evidence>
<dbReference type="InterPro" id="IPR050738">
    <property type="entry name" value="Sulfatase"/>
</dbReference>
<keyword evidence="5" id="KW-0378">Hydrolase</keyword>
<evidence type="ECO:0000256" key="5">
    <source>
        <dbReference type="ARBA" id="ARBA00022801"/>
    </source>
</evidence>